<dbReference type="EMBL" id="MT418680">
    <property type="protein sequence ID" value="QKF93946.1"/>
    <property type="molecule type" value="Genomic_DNA"/>
</dbReference>
<proteinExistence type="predicted"/>
<protein>
    <submittedName>
        <fullName evidence="1">Uncharacterized protein</fullName>
    </submittedName>
</protein>
<accession>A0A7D3QVN1</accession>
<name>A0A7D3QVN1_9VIRU</name>
<gene>
    <name evidence="1" type="ORF">Fadolivirus_1_488</name>
</gene>
<organism evidence="1 2">
    <name type="scientific">Fadolivirus FV1/VV64</name>
    <dbReference type="NCBI Taxonomy" id="3070911"/>
    <lineage>
        <taxon>Viruses</taxon>
        <taxon>Varidnaviria</taxon>
        <taxon>Bamfordvirae</taxon>
        <taxon>Nucleocytoviricota</taxon>
        <taxon>Megaviricetes</taxon>
        <taxon>Imitervirales</taxon>
        <taxon>Mimiviridae</taxon>
        <taxon>Klosneuvirinae</taxon>
        <taxon>Fadolivirus</taxon>
        <taxon>Fadolivirus algeromassiliense</taxon>
    </lineage>
</organism>
<keyword evidence="2" id="KW-1185">Reference proteome</keyword>
<sequence length="345" mass="38265">MENITFSSSDINNIIKYIKSHIEEFGSDMIKHLDEFKNMSEGQIESLNKLKLKYGEQYINELNKWKSEYIDFKGGAWKSAKPMIGLRKPLPQIPTQKKPMFSPQTQQKFQTYGKQASKGASNLFVSALTGQAQVDKYGRPTALGALGSAASPFLQQLAATGASALQAKIMGQPAYPQQSIYAPPAYPQQPPMQQLPMQQLPVIQPAMQQLPMQQPVIQPAMQQPVIQPPMQPVQPVQQVQPALTVSSTSNTEKLKQQVCNICNENPGSVDQFVIDSCNKCSSYSQQQGGKRNADLDSVFMEHNLPSNLGTESDFSISNKQQKKNKKSQPKIIVENSLFTLDGLTE</sequence>
<evidence type="ECO:0000313" key="2">
    <source>
        <dbReference type="Proteomes" id="UP001162001"/>
    </source>
</evidence>
<dbReference type="Proteomes" id="UP001162001">
    <property type="component" value="Segment"/>
</dbReference>
<reference evidence="1 2" key="1">
    <citation type="submission" date="2020-04" db="EMBL/GenBank/DDBJ databases">
        <title>Advantages and limits of metagenomic assembly and binning of a giant virus.</title>
        <authorList>
            <person name="Schulz F."/>
            <person name="Andreani J."/>
            <person name="Francis R."/>
            <person name="Boudjemaa H."/>
            <person name="Bou Khalil J.Y."/>
            <person name="Lee J."/>
            <person name="La Scola B."/>
            <person name="Woyke T."/>
        </authorList>
    </citation>
    <scope>NUCLEOTIDE SEQUENCE [LARGE SCALE GENOMIC DNA]</scope>
    <source>
        <strain evidence="1 2">FV1/VV64</strain>
    </source>
</reference>
<evidence type="ECO:0000313" key="1">
    <source>
        <dbReference type="EMBL" id="QKF93946.1"/>
    </source>
</evidence>